<reference evidence="2" key="2">
    <citation type="submission" date="2012-06" db="EMBL/GenBank/DDBJ databases">
        <authorList>
            <person name="Yu Y."/>
            <person name="Currie J."/>
            <person name="Lomeli R."/>
            <person name="Angelova A."/>
            <person name="Collura K."/>
            <person name="Wissotski M."/>
            <person name="Campos D."/>
            <person name="Kudrna D."/>
            <person name="Golser W."/>
            <person name="Ashely E."/>
            <person name="Descour A."/>
            <person name="Fernandes J."/>
            <person name="Soderlund C."/>
            <person name="Walbot V."/>
        </authorList>
    </citation>
    <scope>NUCLEOTIDE SEQUENCE</scope>
    <source>
        <strain evidence="2">B73</strain>
    </source>
</reference>
<protein>
    <submittedName>
        <fullName evidence="2">Uncharacterized protein</fullName>
    </submittedName>
</protein>
<dbReference type="EMBL" id="BT061760">
    <property type="protein sequence ID" value="ACN26457.1"/>
    <property type="molecule type" value="mRNA"/>
</dbReference>
<accession>C0HHF4</accession>
<name>C0HHF4_MAIZE</name>
<organism evidence="2">
    <name type="scientific">Zea mays</name>
    <name type="common">Maize</name>
    <dbReference type="NCBI Taxonomy" id="4577"/>
    <lineage>
        <taxon>Eukaryota</taxon>
        <taxon>Viridiplantae</taxon>
        <taxon>Streptophyta</taxon>
        <taxon>Embryophyta</taxon>
        <taxon>Tracheophyta</taxon>
        <taxon>Spermatophyta</taxon>
        <taxon>Magnoliopsida</taxon>
        <taxon>Liliopsida</taxon>
        <taxon>Poales</taxon>
        <taxon>Poaceae</taxon>
        <taxon>PACMAD clade</taxon>
        <taxon>Panicoideae</taxon>
        <taxon>Andropogonodae</taxon>
        <taxon>Andropogoneae</taxon>
        <taxon>Tripsacinae</taxon>
        <taxon>Zea</taxon>
    </lineage>
</organism>
<evidence type="ECO:0000313" key="2">
    <source>
        <dbReference type="EMBL" id="ACN26457.1"/>
    </source>
</evidence>
<reference evidence="2" key="1">
    <citation type="journal article" date="2009" name="PLoS Genet.">
        <title>Sequencing, mapping, and analysis of 27,455 maize full-length cDNAs.</title>
        <authorList>
            <person name="Soderlund C."/>
            <person name="Descour A."/>
            <person name="Kudrna D."/>
            <person name="Bomhoff M."/>
            <person name="Boyd L."/>
            <person name="Currie J."/>
            <person name="Angelova A."/>
            <person name="Collura K."/>
            <person name="Wissotski M."/>
            <person name="Ashley E."/>
            <person name="Morrow D."/>
            <person name="Fernandes J."/>
            <person name="Walbot V."/>
            <person name="Yu Y."/>
        </authorList>
    </citation>
    <scope>NUCLEOTIDE SEQUENCE</scope>
    <source>
        <strain evidence="2">B73</strain>
    </source>
</reference>
<feature type="compositionally biased region" description="Basic residues" evidence="1">
    <location>
        <begin position="27"/>
        <end position="51"/>
    </location>
</feature>
<sequence>MHAARAESRRELRGLGVDRLPLSLTKGTRRQGRQRPPRPRSSRPLRRRRSF</sequence>
<proteinExistence type="evidence at transcript level"/>
<feature type="compositionally biased region" description="Basic and acidic residues" evidence="1">
    <location>
        <begin position="1"/>
        <end position="13"/>
    </location>
</feature>
<evidence type="ECO:0000256" key="1">
    <source>
        <dbReference type="SAM" id="MobiDB-lite"/>
    </source>
</evidence>
<dbReference type="AlphaFoldDB" id="C0HHF4"/>
<feature type="region of interest" description="Disordered" evidence="1">
    <location>
        <begin position="1"/>
        <end position="51"/>
    </location>
</feature>